<evidence type="ECO:0000313" key="3">
    <source>
        <dbReference type="EMBL" id="KAK6181487.1"/>
    </source>
</evidence>
<protein>
    <recommendedName>
        <fullName evidence="5">Beclin 1-associated autophagy-related key regulator</fullName>
    </recommendedName>
</protein>
<evidence type="ECO:0000256" key="1">
    <source>
        <dbReference type="ARBA" id="ARBA00023054"/>
    </source>
</evidence>
<dbReference type="GO" id="GO:0035014">
    <property type="term" value="F:phosphatidylinositol 3-kinase regulator activity"/>
    <property type="evidence" value="ECO:0007669"/>
    <property type="project" value="TreeGrafter"/>
</dbReference>
<organism evidence="3 4">
    <name type="scientific">Patella caerulea</name>
    <name type="common">Rayed Mediterranean limpet</name>
    <dbReference type="NCBI Taxonomy" id="87958"/>
    <lineage>
        <taxon>Eukaryota</taxon>
        <taxon>Metazoa</taxon>
        <taxon>Spiralia</taxon>
        <taxon>Lophotrochozoa</taxon>
        <taxon>Mollusca</taxon>
        <taxon>Gastropoda</taxon>
        <taxon>Patellogastropoda</taxon>
        <taxon>Patelloidea</taxon>
        <taxon>Patellidae</taxon>
        <taxon>Patella</taxon>
    </lineage>
</organism>
<name>A0AAN8JNN6_PATCE</name>
<keyword evidence="1 2" id="KW-0175">Coiled coil</keyword>
<dbReference type="GO" id="GO:0043495">
    <property type="term" value="F:protein-membrane adaptor activity"/>
    <property type="evidence" value="ECO:0007669"/>
    <property type="project" value="TreeGrafter"/>
</dbReference>
<evidence type="ECO:0008006" key="5">
    <source>
        <dbReference type="Google" id="ProtNLM"/>
    </source>
</evidence>
<accession>A0AAN8JNN6</accession>
<evidence type="ECO:0000313" key="4">
    <source>
        <dbReference type="Proteomes" id="UP001347796"/>
    </source>
</evidence>
<dbReference type="InterPro" id="IPR018791">
    <property type="entry name" value="UV_resistance/autophagy_Atg14"/>
</dbReference>
<dbReference type="Proteomes" id="UP001347796">
    <property type="component" value="Unassembled WGS sequence"/>
</dbReference>
<dbReference type="GO" id="GO:0000423">
    <property type="term" value="P:mitophagy"/>
    <property type="evidence" value="ECO:0007669"/>
    <property type="project" value="TreeGrafter"/>
</dbReference>
<dbReference type="GO" id="GO:0097629">
    <property type="term" value="C:extrinsic component of omegasome membrane"/>
    <property type="evidence" value="ECO:0007669"/>
    <property type="project" value="TreeGrafter"/>
</dbReference>
<dbReference type="GO" id="GO:0000045">
    <property type="term" value="P:autophagosome assembly"/>
    <property type="evidence" value="ECO:0007669"/>
    <property type="project" value="TreeGrafter"/>
</dbReference>
<dbReference type="EMBL" id="JAZGQO010000007">
    <property type="protein sequence ID" value="KAK6181487.1"/>
    <property type="molecule type" value="Genomic_DNA"/>
</dbReference>
<dbReference type="GO" id="GO:0005776">
    <property type="term" value="C:autophagosome"/>
    <property type="evidence" value="ECO:0007669"/>
    <property type="project" value="TreeGrafter"/>
</dbReference>
<dbReference type="GO" id="GO:0009267">
    <property type="term" value="P:cellular response to starvation"/>
    <property type="evidence" value="ECO:0007669"/>
    <property type="project" value="TreeGrafter"/>
</dbReference>
<sequence>MASNIESNGAPVNFYTQYSSEESPGVTVAVERCPLCKCSVRPYYCHICVTDGCFQHSNNDKRLTKDAYHQKQQKWKKEKEKRIKLLKKVETAIVAKKKKYEKLNEIEECKRRILLLKSAIKTVNKESDKAENRLIKSRERTLQRKSKGLLHDDKVQKIKEYIISRGLISANKRDETDKTMDILQNGRQSHVQALTNYIFPITETRPSHVETSMINTIKEACQTAYVRGKWQYTDLRSDTLYKILEPTLPSNGNFSAYNLWVSVTRENGAAPDSECGTSNPGHTFRAALCYATQLLSILLHILDINSPRKLCYSEFCSDELTEKQLNSAVNKLNHNILYVCFSQGITIEDVSPKDTLHNLYILLHNSNIGRCIPFEVCEEMIQSVTDGSVSDDSEDEPDTLTDDVDVGLDWELPSDFPDATTRGSSSTSTYTTNYYTQAGVNEGGGLLASATTSIASLWQAARSTLERR</sequence>
<dbReference type="GO" id="GO:0035032">
    <property type="term" value="C:phosphatidylinositol 3-kinase complex, class III"/>
    <property type="evidence" value="ECO:0007669"/>
    <property type="project" value="TreeGrafter"/>
</dbReference>
<evidence type="ECO:0000256" key="2">
    <source>
        <dbReference type="SAM" id="Coils"/>
    </source>
</evidence>
<dbReference type="Pfam" id="PF10186">
    <property type="entry name" value="ATG14"/>
    <property type="match status" value="1"/>
</dbReference>
<comment type="caution">
    <text evidence="3">The sequence shown here is derived from an EMBL/GenBank/DDBJ whole genome shotgun (WGS) entry which is preliminary data.</text>
</comment>
<reference evidence="3 4" key="1">
    <citation type="submission" date="2024-01" db="EMBL/GenBank/DDBJ databases">
        <title>The genome of the rayed Mediterranean limpet Patella caerulea (Linnaeus, 1758).</title>
        <authorList>
            <person name="Anh-Thu Weber A."/>
            <person name="Halstead-Nussloch G."/>
        </authorList>
    </citation>
    <scope>NUCLEOTIDE SEQUENCE [LARGE SCALE GENOMIC DNA]</scope>
    <source>
        <strain evidence="3">AATW-2023a</strain>
        <tissue evidence="3">Whole specimen</tissue>
    </source>
</reference>
<dbReference type="AlphaFoldDB" id="A0AAN8JNN6"/>
<dbReference type="GO" id="GO:0016240">
    <property type="term" value="P:autophagosome membrane docking"/>
    <property type="evidence" value="ECO:0007669"/>
    <property type="project" value="TreeGrafter"/>
</dbReference>
<dbReference type="PANTHER" id="PTHR13664">
    <property type="entry name" value="BECLIN 1-ASSOCIATED AUTOPHAGY-RELATED KEY REGULATOR"/>
    <property type="match status" value="1"/>
</dbReference>
<dbReference type="GO" id="GO:0097632">
    <property type="term" value="C:extrinsic component of phagophore assembly site membrane"/>
    <property type="evidence" value="ECO:0007669"/>
    <property type="project" value="TreeGrafter"/>
</dbReference>
<gene>
    <name evidence="3" type="ORF">SNE40_009328</name>
</gene>
<dbReference type="PANTHER" id="PTHR13664:SF0">
    <property type="entry name" value="BECLIN 1-ASSOCIATED AUTOPHAGY-RELATED KEY REGULATOR"/>
    <property type="match status" value="1"/>
</dbReference>
<feature type="coiled-coil region" evidence="2">
    <location>
        <begin position="86"/>
        <end position="140"/>
    </location>
</feature>
<keyword evidence="4" id="KW-1185">Reference proteome</keyword>
<proteinExistence type="predicted"/>